<evidence type="ECO:0000313" key="3">
    <source>
        <dbReference type="Proteomes" id="UP000287033"/>
    </source>
</evidence>
<protein>
    <submittedName>
        <fullName evidence="2">Uncharacterized protein</fullName>
    </submittedName>
</protein>
<organism evidence="2 3">
    <name type="scientific">Chiloscyllium punctatum</name>
    <name type="common">Brownbanded bambooshark</name>
    <name type="synonym">Hemiscyllium punctatum</name>
    <dbReference type="NCBI Taxonomy" id="137246"/>
    <lineage>
        <taxon>Eukaryota</taxon>
        <taxon>Metazoa</taxon>
        <taxon>Chordata</taxon>
        <taxon>Craniata</taxon>
        <taxon>Vertebrata</taxon>
        <taxon>Chondrichthyes</taxon>
        <taxon>Elasmobranchii</taxon>
        <taxon>Galeomorphii</taxon>
        <taxon>Galeoidea</taxon>
        <taxon>Orectolobiformes</taxon>
        <taxon>Hemiscylliidae</taxon>
        <taxon>Chiloscyllium</taxon>
    </lineage>
</organism>
<comment type="caution">
    <text evidence="2">The sequence shown here is derived from an EMBL/GenBank/DDBJ whole genome shotgun (WGS) entry which is preliminary data.</text>
</comment>
<accession>A0A401TPR1</accession>
<proteinExistence type="predicted"/>
<name>A0A401TPR1_CHIPU</name>
<dbReference type="EMBL" id="BEZZ01130967">
    <property type="protein sequence ID" value="GCC44670.1"/>
    <property type="molecule type" value="Genomic_DNA"/>
</dbReference>
<dbReference type="AlphaFoldDB" id="A0A401TPR1"/>
<dbReference type="Proteomes" id="UP000287033">
    <property type="component" value="Unassembled WGS sequence"/>
</dbReference>
<evidence type="ECO:0000313" key="2">
    <source>
        <dbReference type="EMBL" id="GCC44670.1"/>
    </source>
</evidence>
<evidence type="ECO:0000256" key="1">
    <source>
        <dbReference type="SAM" id="MobiDB-lite"/>
    </source>
</evidence>
<feature type="region of interest" description="Disordered" evidence="1">
    <location>
        <begin position="26"/>
        <end position="54"/>
    </location>
</feature>
<gene>
    <name evidence="2" type="ORF">chiPu_0028409</name>
</gene>
<sequence>MGYCSARAPTSGPDFRSSHAFRFRSVSAGKAAPEDRSGSSLGFRPRGQGAENTLPGICRLLEPLSSSLGPVALGHGTGKIETEGVRHLVGNKGLRAQGNSQLELSR</sequence>
<keyword evidence="3" id="KW-1185">Reference proteome</keyword>
<reference evidence="2 3" key="1">
    <citation type="journal article" date="2018" name="Nat. Ecol. Evol.">
        <title>Shark genomes provide insights into elasmobranch evolution and the origin of vertebrates.</title>
        <authorList>
            <person name="Hara Y"/>
            <person name="Yamaguchi K"/>
            <person name="Onimaru K"/>
            <person name="Kadota M"/>
            <person name="Koyanagi M"/>
            <person name="Keeley SD"/>
            <person name="Tatsumi K"/>
            <person name="Tanaka K"/>
            <person name="Motone F"/>
            <person name="Kageyama Y"/>
            <person name="Nozu R"/>
            <person name="Adachi N"/>
            <person name="Nishimura O"/>
            <person name="Nakagawa R"/>
            <person name="Tanegashima C"/>
            <person name="Kiyatake I"/>
            <person name="Matsumoto R"/>
            <person name="Murakumo K"/>
            <person name="Nishida K"/>
            <person name="Terakita A"/>
            <person name="Kuratani S"/>
            <person name="Sato K"/>
            <person name="Hyodo S Kuraku.S."/>
        </authorList>
    </citation>
    <scope>NUCLEOTIDE SEQUENCE [LARGE SCALE GENOMIC DNA]</scope>
</reference>